<dbReference type="RefSeq" id="WP_085853116.1">
    <property type="nucleotide sequence ID" value="NZ_FOPF01000002.1"/>
</dbReference>
<reference evidence="2 3" key="1">
    <citation type="submission" date="2017-03" db="EMBL/GenBank/DDBJ databases">
        <authorList>
            <person name="Afonso C.L."/>
            <person name="Miller P.J."/>
            <person name="Scott M.A."/>
            <person name="Spackman E."/>
            <person name="Goraichik I."/>
            <person name="Dimitrov K.M."/>
            <person name="Suarez D.L."/>
            <person name="Swayne D.E."/>
        </authorList>
    </citation>
    <scope>NUCLEOTIDE SEQUENCE [LARGE SCALE GENOMIC DNA]</scope>
    <source>
        <strain evidence="2 3">CECT 7066</strain>
    </source>
</reference>
<organism evidence="2 3">
    <name type="scientific">Palleronia marisminoris</name>
    <dbReference type="NCBI Taxonomy" id="315423"/>
    <lineage>
        <taxon>Bacteria</taxon>
        <taxon>Pseudomonadati</taxon>
        <taxon>Pseudomonadota</taxon>
        <taxon>Alphaproteobacteria</taxon>
        <taxon>Rhodobacterales</taxon>
        <taxon>Roseobacteraceae</taxon>
        <taxon>Palleronia</taxon>
    </lineage>
</organism>
<feature type="chain" id="PRO_5010993986" evidence="1">
    <location>
        <begin position="21"/>
        <end position="193"/>
    </location>
</feature>
<dbReference type="Proteomes" id="UP000193870">
    <property type="component" value="Unassembled WGS sequence"/>
</dbReference>
<evidence type="ECO:0000313" key="2">
    <source>
        <dbReference type="EMBL" id="SLN27801.1"/>
    </source>
</evidence>
<dbReference type="AlphaFoldDB" id="A0A1Y5S1G9"/>
<dbReference type="EMBL" id="FWFV01000002">
    <property type="protein sequence ID" value="SLN27801.1"/>
    <property type="molecule type" value="Genomic_DNA"/>
</dbReference>
<keyword evidence="3" id="KW-1185">Reference proteome</keyword>
<gene>
    <name evidence="2" type="ORF">PAM7066_01101</name>
</gene>
<sequence>MFRTLALATVFAAVSATAQAAPCDYRPTQLAAMAASSLSNGATTGVARDVGHYALLHPGTTASAASTAAGALAGATAQIGTVGAILMAPVTLTVGSVAAAGGALFEGACYFQVERITEPEQVRQVLADVAANDPRATLVPASEGESLELNIDGEVESYDLARLYIVDGRLKHRDRLRNTDLGPIVLVAPEAAE</sequence>
<protein>
    <submittedName>
        <fullName evidence="2">Uncharacterized protein</fullName>
    </submittedName>
</protein>
<keyword evidence="1" id="KW-0732">Signal</keyword>
<feature type="signal peptide" evidence="1">
    <location>
        <begin position="1"/>
        <end position="20"/>
    </location>
</feature>
<proteinExistence type="predicted"/>
<accession>A0A1Y5S1G9</accession>
<evidence type="ECO:0000313" key="3">
    <source>
        <dbReference type="Proteomes" id="UP000193870"/>
    </source>
</evidence>
<dbReference type="OrthoDB" id="7877072at2"/>
<name>A0A1Y5S1G9_9RHOB</name>
<evidence type="ECO:0000256" key="1">
    <source>
        <dbReference type="SAM" id="SignalP"/>
    </source>
</evidence>
<dbReference type="STRING" id="315423.SAMN04488020_102180"/>